<accession>A0A2G1WK82</accession>
<dbReference type="InterPro" id="IPR035965">
    <property type="entry name" value="PAS-like_dom_sf"/>
</dbReference>
<dbReference type="SUPFAM" id="SSF52172">
    <property type="entry name" value="CheY-like"/>
    <property type="match status" value="1"/>
</dbReference>
<proteinExistence type="predicted"/>
<dbReference type="EC" id="2.7.13.3" evidence="2"/>
<dbReference type="InterPro" id="IPR000700">
    <property type="entry name" value="PAS-assoc_C"/>
</dbReference>
<dbReference type="SUPFAM" id="SSF47384">
    <property type="entry name" value="Homodimeric domain of signal transducing histidine kinase"/>
    <property type="match status" value="1"/>
</dbReference>
<evidence type="ECO:0000256" key="7">
    <source>
        <dbReference type="PROSITE-ProRule" id="PRU00169"/>
    </source>
</evidence>
<evidence type="ECO:0000259" key="9">
    <source>
        <dbReference type="PROSITE" id="PS50109"/>
    </source>
</evidence>
<evidence type="ECO:0000259" key="12">
    <source>
        <dbReference type="PROSITE" id="PS50113"/>
    </source>
</evidence>
<evidence type="ECO:0000259" key="10">
    <source>
        <dbReference type="PROSITE" id="PS50110"/>
    </source>
</evidence>
<dbReference type="PANTHER" id="PTHR43711">
    <property type="entry name" value="TWO-COMPONENT HISTIDINE KINASE"/>
    <property type="match status" value="1"/>
</dbReference>
<feature type="domain" description="PAS" evidence="11">
    <location>
        <begin position="156"/>
        <end position="231"/>
    </location>
</feature>
<dbReference type="SMART" id="SM00387">
    <property type="entry name" value="HATPase_c"/>
    <property type="match status" value="1"/>
</dbReference>
<dbReference type="Gene3D" id="1.10.287.130">
    <property type="match status" value="1"/>
</dbReference>
<evidence type="ECO:0000256" key="2">
    <source>
        <dbReference type="ARBA" id="ARBA00012438"/>
    </source>
</evidence>
<evidence type="ECO:0000259" key="11">
    <source>
        <dbReference type="PROSITE" id="PS50112"/>
    </source>
</evidence>
<evidence type="ECO:0000256" key="8">
    <source>
        <dbReference type="SAM" id="MobiDB-lite"/>
    </source>
</evidence>
<protein>
    <recommendedName>
        <fullName evidence="2">histidine kinase</fullName>
        <ecNumber evidence="2">2.7.13.3</ecNumber>
    </recommendedName>
</protein>
<dbReference type="PROSITE" id="PS50112">
    <property type="entry name" value="PAS"/>
    <property type="match status" value="1"/>
</dbReference>
<dbReference type="Pfam" id="PF00512">
    <property type="entry name" value="HisKA"/>
    <property type="match status" value="1"/>
</dbReference>
<dbReference type="RefSeq" id="WP_099254893.1">
    <property type="nucleotide sequence ID" value="NZ_NHOA01000042.1"/>
</dbReference>
<dbReference type="Pfam" id="PF02518">
    <property type="entry name" value="HATPase_c"/>
    <property type="match status" value="1"/>
</dbReference>
<dbReference type="CDD" id="cd00075">
    <property type="entry name" value="HATPase"/>
    <property type="match status" value="1"/>
</dbReference>
<organism evidence="13 14">
    <name type="scientific">Halorubrum persicum</name>
    <dbReference type="NCBI Taxonomy" id="1383844"/>
    <lineage>
        <taxon>Archaea</taxon>
        <taxon>Methanobacteriati</taxon>
        <taxon>Methanobacteriota</taxon>
        <taxon>Stenosarchaea group</taxon>
        <taxon>Halobacteria</taxon>
        <taxon>Halobacteriales</taxon>
        <taxon>Haloferacaceae</taxon>
        <taxon>Halorubrum</taxon>
    </lineage>
</organism>
<dbReference type="InterPro" id="IPR013655">
    <property type="entry name" value="PAS_fold_3"/>
</dbReference>
<dbReference type="InterPro" id="IPR005467">
    <property type="entry name" value="His_kinase_dom"/>
</dbReference>
<evidence type="ECO:0000256" key="4">
    <source>
        <dbReference type="ARBA" id="ARBA00022679"/>
    </source>
</evidence>
<dbReference type="InterPro" id="IPR004358">
    <property type="entry name" value="Sig_transdc_His_kin-like_C"/>
</dbReference>
<dbReference type="InterPro" id="IPR003661">
    <property type="entry name" value="HisK_dim/P_dom"/>
</dbReference>
<dbReference type="PROSITE" id="PS50110">
    <property type="entry name" value="RESPONSE_REGULATORY"/>
    <property type="match status" value="1"/>
</dbReference>
<feature type="domain" description="PAC" evidence="12">
    <location>
        <begin position="234"/>
        <end position="286"/>
    </location>
</feature>
<dbReference type="CDD" id="cd00082">
    <property type="entry name" value="HisKA"/>
    <property type="match status" value="1"/>
</dbReference>
<dbReference type="AlphaFoldDB" id="A0A2G1WK82"/>
<dbReference type="Gene3D" id="3.30.565.10">
    <property type="entry name" value="Histidine kinase-like ATPase, C-terminal domain"/>
    <property type="match status" value="1"/>
</dbReference>
<dbReference type="InterPro" id="IPR011006">
    <property type="entry name" value="CheY-like_superfamily"/>
</dbReference>
<reference evidence="13 14" key="1">
    <citation type="journal article" date="2014" name="Front. Microbiol.">
        <title>Population and genomic analysis of the genus Halorubrum.</title>
        <authorList>
            <person name="Fullmer M.S."/>
            <person name="Soucy S.M."/>
            <person name="Swithers K.S."/>
            <person name="Makkay A.M."/>
            <person name="Wheeler R."/>
            <person name="Ventosa A."/>
            <person name="Gogarten J.P."/>
            <person name="Papke R.T."/>
        </authorList>
    </citation>
    <scope>NUCLEOTIDE SEQUENCE [LARGE SCALE GENOMIC DNA]</scope>
    <source>
        <strain evidence="13 14">C49</strain>
    </source>
</reference>
<comment type="caution">
    <text evidence="13">The sequence shown here is derived from an EMBL/GenBank/DDBJ whole genome shotgun (WGS) entry which is preliminary data.</text>
</comment>
<sequence>MSAPTEETVRVLSVPERGESRILDGDWVDDGFDVAVEPSAESAAERLRRERFDCVVSGYDLRESDGLELLRNVRDRDPGVPFVLATASGSERVASEAVAAGVADYVPLGQRETDDDATGGGGDPAPVTDGETLRTRVRAAVKRVRDRGEGSERERDRRRLETLIGNLPGFVYRCRNAPGWPMEFVRGESEPITGYTTEELASDAVVWGEEVIHPDDREQAWETVQAAIDTGEEFEAAYRIRTRDGEVRWMWERGCLVESTVDGTAVLEGFITDVTERKQYEAELERRNQELEAFTSVVSHDLRNPLSVAKGRVELARERHDDPDLDHAARAHDRMETRIEQLLTLARNGERVTDTEPVDLDAAAARCWSGVATDDATLDADVDLTVEADRDRLVQLLENLVRNCVEHGSTGSRAESGDAIGHGGDAIDHGGDAVSVRVGELDDGEGFFVADDGPGIPDGVRDQVFDAGFTTAADGTGFGLGIVSRIAEAHGWTVEAVDGADGARIEVRTEPAA</sequence>
<gene>
    <name evidence="13" type="ORF">DJ69_06590</name>
</gene>
<dbReference type="PROSITE" id="PS50113">
    <property type="entry name" value="PAC"/>
    <property type="match status" value="1"/>
</dbReference>
<evidence type="ECO:0000313" key="13">
    <source>
        <dbReference type="EMBL" id="PHQ39355.1"/>
    </source>
</evidence>
<dbReference type="PRINTS" id="PR00344">
    <property type="entry name" value="BCTRLSENSOR"/>
</dbReference>
<dbReference type="GO" id="GO:0000155">
    <property type="term" value="F:phosphorelay sensor kinase activity"/>
    <property type="evidence" value="ECO:0007669"/>
    <property type="project" value="InterPro"/>
</dbReference>
<dbReference type="OrthoDB" id="8127at2157"/>
<dbReference type="InterPro" id="IPR003594">
    <property type="entry name" value="HATPase_dom"/>
</dbReference>
<feature type="region of interest" description="Disordered" evidence="8">
    <location>
        <begin position="110"/>
        <end position="130"/>
    </location>
</feature>
<dbReference type="EMBL" id="NHOA01000042">
    <property type="protein sequence ID" value="PHQ39355.1"/>
    <property type="molecule type" value="Genomic_DNA"/>
</dbReference>
<keyword evidence="4" id="KW-0808">Transferase</keyword>
<dbReference type="InterPro" id="IPR036890">
    <property type="entry name" value="HATPase_C_sf"/>
</dbReference>
<feature type="domain" description="Response regulatory" evidence="10">
    <location>
        <begin position="10"/>
        <end position="123"/>
    </location>
</feature>
<keyword evidence="14" id="KW-1185">Reference proteome</keyword>
<keyword evidence="6" id="KW-0902">Two-component regulatory system</keyword>
<evidence type="ECO:0000256" key="1">
    <source>
        <dbReference type="ARBA" id="ARBA00000085"/>
    </source>
</evidence>
<dbReference type="PANTHER" id="PTHR43711:SF1">
    <property type="entry name" value="HISTIDINE KINASE 1"/>
    <property type="match status" value="1"/>
</dbReference>
<dbReference type="NCBIfam" id="TIGR00229">
    <property type="entry name" value="sensory_box"/>
    <property type="match status" value="1"/>
</dbReference>
<dbReference type="Gene3D" id="3.40.50.2300">
    <property type="match status" value="1"/>
</dbReference>
<dbReference type="InterPro" id="IPR050736">
    <property type="entry name" value="Sensor_HK_Regulatory"/>
</dbReference>
<comment type="catalytic activity">
    <reaction evidence="1">
        <text>ATP + protein L-histidine = ADP + protein N-phospho-L-histidine.</text>
        <dbReference type="EC" id="2.7.13.3"/>
    </reaction>
</comment>
<dbReference type="Pfam" id="PF08447">
    <property type="entry name" value="PAS_3"/>
    <property type="match status" value="1"/>
</dbReference>
<dbReference type="CDD" id="cd00156">
    <property type="entry name" value="REC"/>
    <property type="match status" value="1"/>
</dbReference>
<feature type="domain" description="Histidine kinase" evidence="9">
    <location>
        <begin position="297"/>
        <end position="513"/>
    </location>
</feature>
<name>A0A2G1WK82_9EURY</name>
<keyword evidence="5 13" id="KW-0418">Kinase</keyword>
<evidence type="ECO:0000256" key="3">
    <source>
        <dbReference type="ARBA" id="ARBA00022553"/>
    </source>
</evidence>
<dbReference type="Pfam" id="PF00072">
    <property type="entry name" value="Response_reg"/>
    <property type="match status" value="1"/>
</dbReference>
<dbReference type="Proteomes" id="UP000222824">
    <property type="component" value="Unassembled WGS sequence"/>
</dbReference>
<dbReference type="InterPro" id="IPR036097">
    <property type="entry name" value="HisK_dim/P_sf"/>
</dbReference>
<keyword evidence="3" id="KW-0597">Phosphoprotein</keyword>
<dbReference type="SUPFAM" id="SSF55785">
    <property type="entry name" value="PYP-like sensor domain (PAS domain)"/>
    <property type="match status" value="1"/>
</dbReference>
<dbReference type="Gene3D" id="3.30.450.20">
    <property type="entry name" value="PAS domain"/>
    <property type="match status" value="1"/>
</dbReference>
<evidence type="ECO:0000256" key="5">
    <source>
        <dbReference type="ARBA" id="ARBA00022777"/>
    </source>
</evidence>
<dbReference type="PROSITE" id="PS50109">
    <property type="entry name" value="HIS_KIN"/>
    <property type="match status" value="1"/>
</dbReference>
<evidence type="ECO:0000313" key="14">
    <source>
        <dbReference type="Proteomes" id="UP000222824"/>
    </source>
</evidence>
<dbReference type="CDD" id="cd00130">
    <property type="entry name" value="PAS"/>
    <property type="match status" value="1"/>
</dbReference>
<evidence type="ECO:0000256" key="6">
    <source>
        <dbReference type="ARBA" id="ARBA00023012"/>
    </source>
</evidence>
<dbReference type="SUPFAM" id="SSF55874">
    <property type="entry name" value="ATPase domain of HSP90 chaperone/DNA topoisomerase II/histidine kinase"/>
    <property type="match status" value="1"/>
</dbReference>
<comment type="caution">
    <text evidence="7">Lacks conserved residue(s) required for the propagation of feature annotation.</text>
</comment>
<dbReference type="InterPro" id="IPR001789">
    <property type="entry name" value="Sig_transdc_resp-reg_receiver"/>
</dbReference>
<dbReference type="SMART" id="SM00388">
    <property type="entry name" value="HisKA"/>
    <property type="match status" value="1"/>
</dbReference>
<dbReference type="InterPro" id="IPR000014">
    <property type="entry name" value="PAS"/>
</dbReference>